<dbReference type="AlphaFoldDB" id="A0AAW2HT21"/>
<feature type="region of interest" description="Disordered" evidence="1">
    <location>
        <begin position="79"/>
        <end position="107"/>
    </location>
</feature>
<feature type="compositionally biased region" description="Basic and acidic residues" evidence="1">
    <location>
        <begin position="604"/>
        <end position="617"/>
    </location>
</feature>
<feature type="compositionally biased region" description="Basic and acidic residues" evidence="1">
    <location>
        <begin position="48"/>
        <end position="59"/>
    </location>
</feature>
<protein>
    <submittedName>
        <fullName evidence="2">Uncharacterized protein</fullName>
    </submittedName>
</protein>
<feature type="compositionally biased region" description="Basic residues" evidence="1">
    <location>
        <begin position="341"/>
        <end position="350"/>
    </location>
</feature>
<feature type="compositionally biased region" description="Polar residues" evidence="1">
    <location>
        <begin position="82"/>
        <end position="107"/>
    </location>
</feature>
<sequence>MGVKGYFGSTAEMSGGRTAMTQSHSVHGGALSFMSCTSGRESSPLDEADSHQNGEFKTETKKKRFHPLRNLRRMFRRKTRHSNLSNDSYNIGSPETTEINTTPLEQRSCSTSKLVEENGMQNLMKSNRLAPGLSLSHDSVFTPDRADSGLSSSDLENSSLSISNFVPPPTEFPLKSHSSCSESSLLSMDSSEAELSPTAVKSDLDLGITTYKLSHSAAKHKMAVKPKRNHGAPRSRRRTVNSRSPLPSTPEVNEEVTAVKGFSIESTDFFVEDVSTPSKPSSPIADAVNDSAAKPRAFDLDFGTAEPAKQKEECTDVREEDWGDKDEDVPRKEESFFGRLLSRRSEKKKKNNGEKSSEEPESASPPKSSTGSRSVNRRQRVEPIEIPSSPSAAKKSDCVRESGNRMKISYSMSPPKTVLPNPIVSRSSSPPKVIWPEHFSYYKNGKESGDAIAKSEARTSVHEDTFSKIRRDLSPNVSKTKESQKIIADEVESKFKMLHASPKDAAPKVISHEKDDDKFKVRKEVDKGLFKSEKVKLGKVNLKSSSSDSIEKPEESAGKEVLITHEEPHYANLRNILPALSNYEKVHHGYENVQVIELVKKEKVEEKKGKAPRRDAVDGTPEFMKVQLNRVEPRGEEESNPPRARSTLIERRKSELMLTNETSEEKDWKKAKALKKQTSFSENATQRTPESSPVEKTDSEEVGEVVMRKKPSATGKSGDDQPELMKVFARRSLKVRESEEIAEEMRRSRDSDKENENAESPKEERKKLIKPEPEEKKPEKPDNEPGKKNQEEVVIQVTPLKPEIVSRKSVFQKYGRAPEKLQKPGQENGSLPGKQQQQRKEQSILEENKSNKLKEVKAEVVAVSCVKEANAITEEDPEETGFKRIQQRKAEWERRVQQAAK</sequence>
<feature type="compositionally biased region" description="Basic and acidic residues" evidence="1">
    <location>
        <begin position="308"/>
        <end position="317"/>
    </location>
</feature>
<feature type="compositionally biased region" description="Polar residues" evidence="1">
    <location>
        <begin position="825"/>
        <end position="836"/>
    </location>
</feature>
<dbReference type="EMBL" id="JARGDH010000003">
    <property type="protein sequence ID" value="KAL0272912.1"/>
    <property type="molecule type" value="Genomic_DNA"/>
</dbReference>
<feature type="compositionally biased region" description="Polar residues" evidence="1">
    <location>
        <begin position="677"/>
        <end position="691"/>
    </location>
</feature>
<evidence type="ECO:0000313" key="2">
    <source>
        <dbReference type="EMBL" id="KAL0272912.1"/>
    </source>
</evidence>
<feature type="compositionally biased region" description="Basic residues" evidence="1">
    <location>
        <begin position="217"/>
        <end position="240"/>
    </location>
</feature>
<feature type="region of interest" description="Disordered" evidence="1">
    <location>
        <begin position="604"/>
        <end position="851"/>
    </location>
</feature>
<feature type="compositionally biased region" description="Basic and acidic residues" evidence="1">
    <location>
        <begin position="394"/>
        <end position="404"/>
    </location>
</feature>
<comment type="caution">
    <text evidence="2">The sequence shown here is derived from an EMBL/GenBank/DDBJ whole genome shotgun (WGS) entry which is preliminary data.</text>
</comment>
<feature type="compositionally biased region" description="Basic and acidic residues" evidence="1">
    <location>
        <begin position="734"/>
        <end position="791"/>
    </location>
</feature>
<accession>A0AAW2HT21</accession>
<feature type="compositionally biased region" description="Basic and acidic residues" evidence="1">
    <location>
        <begin position="838"/>
        <end position="851"/>
    </location>
</feature>
<feature type="region of interest" description="Disordered" evidence="1">
    <location>
        <begin position="1"/>
        <end position="62"/>
    </location>
</feature>
<gene>
    <name evidence="2" type="ORF">PYX00_005727</name>
</gene>
<reference evidence="2" key="1">
    <citation type="journal article" date="2024" name="Gigascience">
        <title>Chromosome-level genome of the poultry shaft louse Menopon gallinae provides insight into the host-switching and adaptive evolution of parasitic lice.</title>
        <authorList>
            <person name="Xu Y."/>
            <person name="Ma L."/>
            <person name="Liu S."/>
            <person name="Liang Y."/>
            <person name="Liu Q."/>
            <person name="He Z."/>
            <person name="Tian L."/>
            <person name="Duan Y."/>
            <person name="Cai W."/>
            <person name="Li H."/>
            <person name="Song F."/>
        </authorList>
    </citation>
    <scope>NUCLEOTIDE SEQUENCE</scope>
    <source>
        <strain evidence="2">Cailab_2023a</strain>
    </source>
</reference>
<feature type="compositionally biased region" description="Acidic residues" evidence="1">
    <location>
        <begin position="318"/>
        <end position="327"/>
    </location>
</feature>
<name>A0AAW2HT21_9NEOP</name>
<feature type="region of interest" description="Disordered" evidence="1">
    <location>
        <begin position="302"/>
        <end position="430"/>
    </location>
</feature>
<organism evidence="2">
    <name type="scientific">Menopon gallinae</name>
    <name type="common">poultry shaft louse</name>
    <dbReference type="NCBI Taxonomy" id="328185"/>
    <lineage>
        <taxon>Eukaryota</taxon>
        <taxon>Metazoa</taxon>
        <taxon>Ecdysozoa</taxon>
        <taxon>Arthropoda</taxon>
        <taxon>Hexapoda</taxon>
        <taxon>Insecta</taxon>
        <taxon>Pterygota</taxon>
        <taxon>Neoptera</taxon>
        <taxon>Paraneoptera</taxon>
        <taxon>Psocodea</taxon>
        <taxon>Troctomorpha</taxon>
        <taxon>Phthiraptera</taxon>
        <taxon>Amblycera</taxon>
        <taxon>Menoponidae</taxon>
        <taxon>Menopon</taxon>
    </lineage>
</organism>
<proteinExistence type="predicted"/>
<evidence type="ECO:0000256" key="1">
    <source>
        <dbReference type="SAM" id="MobiDB-lite"/>
    </source>
</evidence>
<feature type="region of interest" description="Disordered" evidence="1">
    <location>
        <begin position="217"/>
        <end position="253"/>
    </location>
</feature>